<keyword evidence="3" id="KW-1185">Reference proteome</keyword>
<dbReference type="GO" id="GO:0000380">
    <property type="term" value="P:alternative mRNA splicing, via spliceosome"/>
    <property type="evidence" value="ECO:0007669"/>
    <property type="project" value="TreeGrafter"/>
</dbReference>
<dbReference type="Ensembl" id="ENSPRET00000009837.1">
    <property type="protein sequence ID" value="ENSPREP00000009721.1"/>
    <property type="gene ID" value="ENSPREG00000006616.1"/>
</dbReference>
<dbReference type="GeneTree" id="ENSGT00940000156546"/>
<reference evidence="2" key="2">
    <citation type="submission" date="2025-08" db="UniProtKB">
        <authorList>
            <consortium name="Ensembl"/>
        </authorList>
    </citation>
    <scope>IDENTIFICATION</scope>
    <source>
        <strain evidence="2">Guanapo</strain>
    </source>
</reference>
<dbReference type="Proteomes" id="UP000242638">
    <property type="component" value="Unassembled WGS sequence"/>
</dbReference>
<dbReference type="STRING" id="8081.ENSPREP00000009721"/>
<dbReference type="SUPFAM" id="SSF49899">
    <property type="entry name" value="Concanavalin A-like lectins/glucanases"/>
    <property type="match status" value="1"/>
</dbReference>
<dbReference type="Gene3D" id="2.60.120.920">
    <property type="match status" value="1"/>
</dbReference>
<proteinExistence type="predicted"/>
<keyword evidence="1" id="KW-0472">Membrane</keyword>
<dbReference type="InterPro" id="IPR043136">
    <property type="entry name" value="B30.2/SPRY_sf"/>
</dbReference>
<name>A0A3P9NJH4_POERE</name>
<evidence type="ECO:0000256" key="1">
    <source>
        <dbReference type="SAM" id="Phobius"/>
    </source>
</evidence>
<dbReference type="PANTHER" id="PTHR12381:SF11">
    <property type="entry name" value="HETEROGENEOUS NUCLEAR RIBONUCLEOPROTEIN U"/>
    <property type="match status" value="1"/>
</dbReference>
<feature type="transmembrane region" description="Helical" evidence="1">
    <location>
        <begin position="63"/>
        <end position="82"/>
    </location>
</feature>
<sequence length="95" mass="11206">MTLLDIWSCDNCDLHFKVSRDRYSASSLIMESFAYLWSGGKGSYGVNSGKACFEMKVHNYHHYQYSFFFPLPFLGFVHLKFLRLIEVWKVFFISV</sequence>
<accession>A0A3P9NJH4</accession>
<dbReference type="Bgee" id="ENSPREG00000006616">
    <property type="expression patterns" value="Expressed in caudal fin and 1 other cell type or tissue"/>
</dbReference>
<dbReference type="GO" id="GO:0045944">
    <property type="term" value="P:positive regulation of transcription by RNA polymerase II"/>
    <property type="evidence" value="ECO:0007669"/>
    <property type="project" value="TreeGrafter"/>
</dbReference>
<keyword evidence="1" id="KW-1133">Transmembrane helix</keyword>
<reference evidence="3" key="1">
    <citation type="submission" date="2013-11" db="EMBL/GenBank/DDBJ databases">
        <title>The genomic landscape of the Guanapo guppy.</title>
        <authorList>
            <person name="Kuenstner A."/>
            <person name="Dreyer C."/>
        </authorList>
    </citation>
    <scope>NUCLEOTIDE SEQUENCE</scope>
    <source>
        <strain evidence="3">Guanapo</strain>
    </source>
</reference>
<dbReference type="PANTHER" id="PTHR12381">
    <property type="entry name" value="HETEROGENEOUS NUCLEAR RIBONUCLEOPROTEIN U FAMILY MEMBER"/>
    <property type="match status" value="1"/>
</dbReference>
<protein>
    <submittedName>
        <fullName evidence="2">Uncharacterized protein</fullName>
    </submittedName>
</protein>
<evidence type="ECO:0000313" key="3">
    <source>
        <dbReference type="Proteomes" id="UP000242638"/>
    </source>
</evidence>
<evidence type="ECO:0000313" key="2">
    <source>
        <dbReference type="Ensembl" id="ENSPREP00000009721.1"/>
    </source>
</evidence>
<dbReference type="GO" id="GO:1990841">
    <property type="term" value="F:promoter-specific chromatin binding"/>
    <property type="evidence" value="ECO:0007669"/>
    <property type="project" value="TreeGrafter"/>
</dbReference>
<dbReference type="GO" id="GO:1990904">
    <property type="term" value="C:ribonucleoprotein complex"/>
    <property type="evidence" value="ECO:0007669"/>
    <property type="project" value="TreeGrafter"/>
</dbReference>
<dbReference type="GO" id="GO:0003723">
    <property type="term" value="F:RNA binding"/>
    <property type="evidence" value="ECO:0007669"/>
    <property type="project" value="TreeGrafter"/>
</dbReference>
<organism evidence="2 3">
    <name type="scientific">Poecilia reticulata</name>
    <name type="common">Guppy</name>
    <name type="synonym">Acanthophacelus reticulatus</name>
    <dbReference type="NCBI Taxonomy" id="8081"/>
    <lineage>
        <taxon>Eukaryota</taxon>
        <taxon>Metazoa</taxon>
        <taxon>Chordata</taxon>
        <taxon>Craniata</taxon>
        <taxon>Vertebrata</taxon>
        <taxon>Euteleostomi</taxon>
        <taxon>Actinopterygii</taxon>
        <taxon>Neopterygii</taxon>
        <taxon>Teleostei</taxon>
        <taxon>Neoteleostei</taxon>
        <taxon>Acanthomorphata</taxon>
        <taxon>Ovalentaria</taxon>
        <taxon>Atherinomorphae</taxon>
        <taxon>Cyprinodontiformes</taxon>
        <taxon>Poeciliidae</taxon>
        <taxon>Poeciliinae</taxon>
        <taxon>Poecilia</taxon>
    </lineage>
</organism>
<keyword evidence="1" id="KW-0812">Transmembrane</keyword>
<dbReference type="GO" id="GO:0005634">
    <property type="term" value="C:nucleus"/>
    <property type="evidence" value="ECO:0007669"/>
    <property type="project" value="TreeGrafter"/>
</dbReference>
<reference evidence="2" key="3">
    <citation type="submission" date="2025-09" db="UniProtKB">
        <authorList>
            <consortium name="Ensembl"/>
        </authorList>
    </citation>
    <scope>IDENTIFICATION</scope>
    <source>
        <strain evidence="2">Guanapo</strain>
    </source>
</reference>
<dbReference type="AlphaFoldDB" id="A0A3P9NJH4"/>
<dbReference type="InterPro" id="IPR013320">
    <property type="entry name" value="ConA-like_dom_sf"/>
</dbReference>